<comment type="caution">
    <text evidence="3">The sequence shown here is derived from an EMBL/GenBank/DDBJ whole genome shotgun (WGS) entry which is preliminary data.</text>
</comment>
<evidence type="ECO:0000313" key="4">
    <source>
        <dbReference type="Proteomes" id="UP000193218"/>
    </source>
</evidence>
<name>A0A1Y1UC00_9TREE</name>
<dbReference type="Proteomes" id="UP000193218">
    <property type="component" value="Unassembled WGS sequence"/>
</dbReference>
<feature type="compositionally biased region" description="Basic and acidic residues" evidence="1">
    <location>
        <begin position="339"/>
        <end position="353"/>
    </location>
</feature>
<gene>
    <name evidence="3" type="ORF">BD324DRAFT_630702</name>
</gene>
<dbReference type="PANTHER" id="PTHR13526:SF8">
    <property type="entry name" value="TRANSCRIPTION FACTOR SPT20 HOMOLOG"/>
    <property type="match status" value="1"/>
</dbReference>
<proteinExistence type="predicted"/>
<dbReference type="EMBL" id="NBSH01000010">
    <property type="protein sequence ID" value="ORX35571.1"/>
    <property type="molecule type" value="Genomic_DNA"/>
</dbReference>
<evidence type="ECO:0000256" key="1">
    <source>
        <dbReference type="SAM" id="MobiDB-lite"/>
    </source>
</evidence>
<dbReference type="PANTHER" id="PTHR13526">
    <property type="entry name" value="TRANSCRIPTION FACTOR SPT20 HOMOLOG"/>
    <property type="match status" value="1"/>
</dbReference>
<dbReference type="GO" id="GO:0006357">
    <property type="term" value="P:regulation of transcription by RNA polymerase II"/>
    <property type="evidence" value="ECO:0007669"/>
    <property type="project" value="TreeGrafter"/>
</dbReference>
<protein>
    <submittedName>
        <fullName evidence="3">Spt20 family-domain-containing protein</fullName>
    </submittedName>
</protein>
<dbReference type="InterPro" id="IPR021950">
    <property type="entry name" value="Spt20"/>
</dbReference>
<dbReference type="GO" id="GO:0003712">
    <property type="term" value="F:transcription coregulator activity"/>
    <property type="evidence" value="ECO:0007669"/>
    <property type="project" value="InterPro"/>
</dbReference>
<dbReference type="FunCoup" id="A0A1Y1UC00">
    <property type="interactions" value="20"/>
</dbReference>
<dbReference type="RefSeq" id="XP_021869735.1">
    <property type="nucleotide sequence ID" value="XM_022016354.1"/>
</dbReference>
<sequence length="368" mass="40902">MQRRTIMGVLELPVGIHFSRLFLSLSTRILSYLDHTGTKSSASPPPSLPLIGGTMASASGYNHHRFARAVLKKSRKWEPSLVVQLYPQHWRFENSPMTFQYSGPMSPFLLALRAQVIPAALIPFLYDIRPPVSFVDGCLVVEIQDSRKAPEVRSRVVMRPAPEALAQTIDVMLERKGEDWDEHMALELESRIMAATSPPLYLGTSILSSRNAALAMSLTMPAGPNLAADGTYRDPTLSASGDDKSEVERMRKLLRAGERTGPFQPNWNILRVKETLENQERQKVQAQQVAPQHPQTAPTAPAVMAAGGSGEEKPKKPKKKRPDELVAPDDKKPSKKKKVDGEVKKKEIPSDKPKPKKKTVKKKPEEQV</sequence>
<keyword evidence="4" id="KW-1185">Reference proteome</keyword>
<organism evidence="3 4">
    <name type="scientific">Kockovaella imperatae</name>
    <dbReference type="NCBI Taxonomy" id="4999"/>
    <lineage>
        <taxon>Eukaryota</taxon>
        <taxon>Fungi</taxon>
        <taxon>Dikarya</taxon>
        <taxon>Basidiomycota</taxon>
        <taxon>Agaricomycotina</taxon>
        <taxon>Tremellomycetes</taxon>
        <taxon>Tremellales</taxon>
        <taxon>Cuniculitremaceae</taxon>
        <taxon>Kockovaella</taxon>
    </lineage>
</organism>
<feature type="compositionally biased region" description="Basic and acidic residues" evidence="1">
    <location>
        <begin position="321"/>
        <end position="332"/>
    </location>
</feature>
<dbReference type="InterPro" id="IPR046468">
    <property type="entry name" value="Spt20-like_SEP"/>
</dbReference>
<dbReference type="STRING" id="4999.A0A1Y1UC00"/>
<feature type="compositionally biased region" description="Low complexity" evidence="1">
    <location>
        <begin position="284"/>
        <end position="303"/>
    </location>
</feature>
<dbReference type="GO" id="GO:0000124">
    <property type="term" value="C:SAGA complex"/>
    <property type="evidence" value="ECO:0007669"/>
    <property type="project" value="InterPro"/>
</dbReference>
<dbReference type="GeneID" id="33558163"/>
<dbReference type="Pfam" id="PF12090">
    <property type="entry name" value="Spt20_SEP"/>
    <property type="match status" value="1"/>
</dbReference>
<evidence type="ECO:0000313" key="3">
    <source>
        <dbReference type="EMBL" id="ORX35571.1"/>
    </source>
</evidence>
<evidence type="ECO:0000259" key="2">
    <source>
        <dbReference type="Pfam" id="PF12090"/>
    </source>
</evidence>
<reference evidence="3 4" key="1">
    <citation type="submission" date="2017-03" db="EMBL/GenBank/DDBJ databases">
        <title>Widespread Adenine N6-methylation of Active Genes in Fungi.</title>
        <authorList>
            <consortium name="DOE Joint Genome Institute"/>
            <person name="Mondo S.J."/>
            <person name="Dannebaum R.O."/>
            <person name="Kuo R.C."/>
            <person name="Louie K.B."/>
            <person name="Bewick A.J."/>
            <person name="Labutti K."/>
            <person name="Haridas S."/>
            <person name="Kuo A."/>
            <person name="Salamov A."/>
            <person name="Ahrendt S.R."/>
            <person name="Lau R."/>
            <person name="Bowen B.P."/>
            <person name="Lipzen A."/>
            <person name="Sullivan W."/>
            <person name="Andreopoulos W.B."/>
            <person name="Clum A."/>
            <person name="Lindquist E."/>
            <person name="Daum C."/>
            <person name="Northen T.R."/>
            <person name="Ramamoorthy G."/>
            <person name="Schmitz R.J."/>
            <person name="Gryganskyi A."/>
            <person name="Culley D."/>
            <person name="Magnuson J."/>
            <person name="James T.Y."/>
            <person name="O'Malley M.A."/>
            <person name="Stajich J.E."/>
            <person name="Spatafora J.W."/>
            <person name="Visel A."/>
            <person name="Grigoriev I.V."/>
        </authorList>
    </citation>
    <scope>NUCLEOTIDE SEQUENCE [LARGE SCALE GENOMIC DNA]</scope>
    <source>
        <strain evidence="3 4">NRRL Y-17943</strain>
    </source>
</reference>
<dbReference type="OrthoDB" id="1932706at2759"/>
<feature type="domain" description="Spt20-like SEP" evidence="2">
    <location>
        <begin position="77"/>
        <end position="210"/>
    </location>
</feature>
<dbReference type="InParanoid" id="A0A1Y1UC00"/>
<accession>A0A1Y1UC00</accession>
<feature type="region of interest" description="Disordered" evidence="1">
    <location>
        <begin position="280"/>
        <end position="368"/>
    </location>
</feature>
<dbReference type="AlphaFoldDB" id="A0A1Y1UC00"/>